<dbReference type="InterPro" id="IPR041492">
    <property type="entry name" value="HAD_2"/>
</dbReference>
<dbReference type="PANTHER" id="PTHR43434">
    <property type="entry name" value="PHOSPHOGLYCOLATE PHOSPHATASE"/>
    <property type="match status" value="1"/>
</dbReference>
<evidence type="ECO:0000313" key="5">
    <source>
        <dbReference type="EMBL" id="MDA5095867.1"/>
    </source>
</evidence>
<evidence type="ECO:0000256" key="1">
    <source>
        <dbReference type="ARBA" id="ARBA00000830"/>
    </source>
</evidence>
<gene>
    <name evidence="5" type="ORF">O2N63_17390</name>
</gene>
<evidence type="ECO:0000256" key="3">
    <source>
        <dbReference type="ARBA" id="ARBA00006171"/>
    </source>
</evidence>
<evidence type="ECO:0000313" key="6">
    <source>
        <dbReference type="Proteomes" id="UP001528040"/>
    </source>
</evidence>
<keyword evidence="6" id="KW-1185">Reference proteome</keyword>
<evidence type="ECO:0000256" key="2">
    <source>
        <dbReference type="ARBA" id="ARBA00004818"/>
    </source>
</evidence>
<dbReference type="Gene3D" id="1.10.150.240">
    <property type="entry name" value="Putative phosphatase, domain 2"/>
    <property type="match status" value="1"/>
</dbReference>
<dbReference type="EC" id="3.1.3.18" evidence="4"/>
<dbReference type="RefSeq" id="WP_271055582.1">
    <property type="nucleotide sequence ID" value="NZ_JAQIIO010000020.1"/>
</dbReference>
<dbReference type="InterPro" id="IPR023198">
    <property type="entry name" value="PGP-like_dom2"/>
</dbReference>
<comment type="similarity">
    <text evidence="3">Belongs to the HAD-like hydrolase superfamily. CbbY/CbbZ/Gph/YieH family.</text>
</comment>
<comment type="caution">
    <text evidence="5">The sequence shown here is derived from an EMBL/GenBank/DDBJ whole genome shotgun (WGS) entry which is preliminary data.</text>
</comment>
<dbReference type="InterPro" id="IPR050155">
    <property type="entry name" value="HAD-like_hydrolase_sf"/>
</dbReference>
<reference evidence="5 6" key="1">
    <citation type="submission" date="2023-01" db="EMBL/GenBank/DDBJ databases">
        <authorList>
            <person name="Yoon J.-W."/>
        </authorList>
    </citation>
    <scope>NUCLEOTIDE SEQUENCE [LARGE SCALE GENOMIC DNA]</scope>
    <source>
        <strain evidence="5 6">KMU-50</strain>
    </source>
</reference>
<comment type="catalytic activity">
    <reaction evidence="1">
        <text>2-phosphoglycolate + H2O = glycolate + phosphate</text>
        <dbReference type="Rhea" id="RHEA:14369"/>
        <dbReference type="ChEBI" id="CHEBI:15377"/>
        <dbReference type="ChEBI" id="CHEBI:29805"/>
        <dbReference type="ChEBI" id="CHEBI:43474"/>
        <dbReference type="ChEBI" id="CHEBI:58033"/>
        <dbReference type="EC" id="3.1.3.18"/>
    </reaction>
</comment>
<dbReference type="Proteomes" id="UP001528040">
    <property type="component" value="Unassembled WGS sequence"/>
</dbReference>
<proteinExistence type="inferred from homology"/>
<dbReference type="InterPro" id="IPR023214">
    <property type="entry name" value="HAD_sf"/>
</dbReference>
<sequence>MLLFDFDGVIADSLGIYTSICTRTARQLGHPVQLPKNPFATLSHVSFECLAQSLGLGPVEYTAMSSYLLSKSTATAPAFNDMIELLHKVSCRVEVGILSASPRAFIDRFLDQHGGSDAVTLILSRDDPGTKADKMKTLQKNGRHLLALVGDGVSDISAAREANVPSIGVSWGWQSVSRLLQAGVDDIAQCPQDIERWVKKRLLSRAPEAEIQGGIR</sequence>
<dbReference type="SFLD" id="SFLDG01129">
    <property type="entry name" value="C1.5:_HAD__Beta-PGM__Phosphata"/>
    <property type="match status" value="1"/>
</dbReference>
<dbReference type="SUPFAM" id="SSF56784">
    <property type="entry name" value="HAD-like"/>
    <property type="match status" value="1"/>
</dbReference>
<accession>A0ABT4W758</accession>
<dbReference type="SFLD" id="SFLDS00003">
    <property type="entry name" value="Haloacid_Dehalogenase"/>
    <property type="match status" value="1"/>
</dbReference>
<dbReference type="EMBL" id="JAQIIO010000020">
    <property type="protein sequence ID" value="MDA5095867.1"/>
    <property type="molecule type" value="Genomic_DNA"/>
</dbReference>
<organism evidence="5 6">
    <name type="scientific">Aliiroseovarius salicola</name>
    <dbReference type="NCBI Taxonomy" id="3009082"/>
    <lineage>
        <taxon>Bacteria</taxon>
        <taxon>Pseudomonadati</taxon>
        <taxon>Pseudomonadota</taxon>
        <taxon>Alphaproteobacteria</taxon>
        <taxon>Rhodobacterales</taxon>
        <taxon>Paracoccaceae</taxon>
        <taxon>Aliiroseovarius</taxon>
    </lineage>
</organism>
<dbReference type="Gene3D" id="3.40.50.1000">
    <property type="entry name" value="HAD superfamily/HAD-like"/>
    <property type="match status" value="1"/>
</dbReference>
<name>A0ABT4W758_9RHOB</name>
<dbReference type="InterPro" id="IPR036412">
    <property type="entry name" value="HAD-like_sf"/>
</dbReference>
<comment type="pathway">
    <text evidence="2">Organic acid metabolism; glycolate biosynthesis; glycolate from 2-phosphoglycolate: step 1/1.</text>
</comment>
<evidence type="ECO:0000256" key="4">
    <source>
        <dbReference type="ARBA" id="ARBA00013078"/>
    </source>
</evidence>
<dbReference type="Pfam" id="PF13419">
    <property type="entry name" value="HAD_2"/>
    <property type="match status" value="1"/>
</dbReference>
<dbReference type="PANTHER" id="PTHR43434:SF1">
    <property type="entry name" value="PHOSPHOGLYCOLATE PHOSPHATASE"/>
    <property type="match status" value="1"/>
</dbReference>
<protein>
    <recommendedName>
        <fullName evidence="4">phosphoglycolate phosphatase</fullName>
        <ecNumber evidence="4">3.1.3.18</ecNumber>
    </recommendedName>
</protein>